<feature type="compositionally biased region" description="Pro residues" evidence="1">
    <location>
        <begin position="117"/>
        <end position="136"/>
    </location>
</feature>
<feature type="region of interest" description="Disordered" evidence="1">
    <location>
        <begin position="173"/>
        <end position="195"/>
    </location>
</feature>
<dbReference type="EMBL" id="JAWWNJ010000006">
    <property type="protein sequence ID" value="KAK7054261.1"/>
    <property type="molecule type" value="Genomic_DNA"/>
</dbReference>
<sequence>MTLFPRPDSPPPRSPSPEVVLAPLPPPIRRRTPSSRPARLSLQTSDERPKFERPHPQRPIASMRSVGDLRRPPTPRTASSSRSVVSAPPTPRSLVPSSPSSQSRGHKRNLSFAVPYRSPPASPTFSSPPPPVPPIPEFVLSPTDKKPVLHPAASPRSVTSHIYLPEWEQFSVTPDLAAPPPRKRRVSSISPSSSRRAVAVGASAGAMTCATFMALHNQNQRPQHVAAL</sequence>
<organism evidence="2 3">
    <name type="scientific">Favolaschia claudopus</name>
    <dbReference type="NCBI Taxonomy" id="2862362"/>
    <lineage>
        <taxon>Eukaryota</taxon>
        <taxon>Fungi</taxon>
        <taxon>Dikarya</taxon>
        <taxon>Basidiomycota</taxon>
        <taxon>Agaricomycotina</taxon>
        <taxon>Agaricomycetes</taxon>
        <taxon>Agaricomycetidae</taxon>
        <taxon>Agaricales</taxon>
        <taxon>Marasmiineae</taxon>
        <taxon>Mycenaceae</taxon>
        <taxon>Favolaschia</taxon>
    </lineage>
</organism>
<evidence type="ECO:0000256" key="1">
    <source>
        <dbReference type="SAM" id="MobiDB-lite"/>
    </source>
</evidence>
<name>A0AAW0DNQ9_9AGAR</name>
<keyword evidence="3" id="KW-1185">Reference proteome</keyword>
<protein>
    <submittedName>
        <fullName evidence="2">Uncharacterized protein</fullName>
    </submittedName>
</protein>
<dbReference type="Proteomes" id="UP001362999">
    <property type="component" value="Unassembled WGS sequence"/>
</dbReference>
<proteinExistence type="predicted"/>
<accession>A0AAW0DNQ9</accession>
<reference evidence="2 3" key="1">
    <citation type="journal article" date="2024" name="J Genomics">
        <title>Draft genome sequencing and assembly of Favolaschia claudopus CIRM-BRFM 2984 isolated from oak limbs.</title>
        <authorList>
            <person name="Navarro D."/>
            <person name="Drula E."/>
            <person name="Chaduli D."/>
            <person name="Cazenave R."/>
            <person name="Ahrendt S."/>
            <person name="Wang J."/>
            <person name="Lipzen A."/>
            <person name="Daum C."/>
            <person name="Barry K."/>
            <person name="Grigoriev I.V."/>
            <person name="Favel A."/>
            <person name="Rosso M.N."/>
            <person name="Martin F."/>
        </authorList>
    </citation>
    <scope>NUCLEOTIDE SEQUENCE [LARGE SCALE GENOMIC DNA]</scope>
    <source>
        <strain evidence="2 3">CIRM-BRFM 2984</strain>
    </source>
</reference>
<evidence type="ECO:0000313" key="2">
    <source>
        <dbReference type="EMBL" id="KAK7054261.1"/>
    </source>
</evidence>
<evidence type="ECO:0000313" key="3">
    <source>
        <dbReference type="Proteomes" id="UP001362999"/>
    </source>
</evidence>
<feature type="region of interest" description="Disordered" evidence="1">
    <location>
        <begin position="1"/>
        <end position="156"/>
    </location>
</feature>
<dbReference type="AlphaFoldDB" id="A0AAW0DNQ9"/>
<feature type="compositionally biased region" description="Basic and acidic residues" evidence="1">
    <location>
        <begin position="45"/>
        <end position="55"/>
    </location>
</feature>
<feature type="compositionally biased region" description="Low complexity" evidence="1">
    <location>
        <begin position="76"/>
        <end position="103"/>
    </location>
</feature>
<comment type="caution">
    <text evidence="2">The sequence shown here is derived from an EMBL/GenBank/DDBJ whole genome shotgun (WGS) entry which is preliminary data.</text>
</comment>
<gene>
    <name evidence="2" type="ORF">R3P38DRAFT_3171867</name>
</gene>